<organism evidence="2 3">
    <name type="scientific">Persicobacter diffluens</name>
    <dbReference type="NCBI Taxonomy" id="981"/>
    <lineage>
        <taxon>Bacteria</taxon>
        <taxon>Pseudomonadati</taxon>
        <taxon>Bacteroidota</taxon>
        <taxon>Cytophagia</taxon>
        <taxon>Cytophagales</taxon>
        <taxon>Persicobacteraceae</taxon>
        <taxon>Persicobacter</taxon>
    </lineage>
</organism>
<dbReference type="Proteomes" id="UP001310022">
    <property type="component" value="Unassembled WGS sequence"/>
</dbReference>
<evidence type="ECO:0008006" key="4">
    <source>
        <dbReference type="Google" id="ProtNLM"/>
    </source>
</evidence>
<reference evidence="2 3" key="1">
    <citation type="submission" date="2021-12" db="EMBL/GenBank/DDBJ databases">
        <title>Genome sequencing of bacteria with rrn-lacking chromosome and rrn-plasmid.</title>
        <authorList>
            <person name="Anda M."/>
            <person name="Iwasaki W."/>
        </authorList>
    </citation>
    <scope>NUCLEOTIDE SEQUENCE [LARGE SCALE GENOMIC DNA]</scope>
    <source>
        <strain evidence="2 3">NBRC 15940</strain>
    </source>
</reference>
<evidence type="ECO:0000313" key="3">
    <source>
        <dbReference type="Proteomes" id="UP001310022"/>
    </source>
</evidence>
<evidence type="ECO:0000313" key="2">
    <source>
        <dbReference type="EMBL" id="GJM60838.1"/>
    </source>
</evidence>
<protein>
    <recommendedName>
        <fullName evidence="4">Sensor of ECF-type sigma factor</fullName>
    </recommendedName>
</protein>
<comment type="caution">
    <text evidence="2">The sequence shown here is derived from an EMBL/GenBank/DDBJ whole genome shotgun (WGS) entry which is preliminary data.</text>
</comment>
<keyword evidence="1" id="KW-0732">Signal</keyword>
<name>A0AAN5ALG4_9BACT</name>
<sequence length="154" mass="18101">MKRQFITNSIKTIFVLMFCSTIQLSFAQGNNREKIHNYKVAYFTEQLDLSSQDAEVFWPVYNKMNKEAETLRRQMRRLVEDIKTGNYADKEEQGLQEVFELKTREVDIQKKYLSEMAEALDAGIALQVPILEAEFRRKLLKNAENRKRGGSRNK</sequence>
<keyword evidence="3" id="KW-1185">Reference proteome</keyword>
<feature type="signal peptide" evidence="1">
    <location>
        <begin position="1"/>
        <end position="27"/>
    </location>
</feature>
<proteinExistence type="predicted"/>
<dbReference type="RefSeq" id="WP_338236505.1">
    <property type="nucleotide sequence ID" value="NZ_BQKE01000001.1"/>
</dbReference>
<evidence type="ECO:0000256" key="1">
    <source>
        <dbReference type="SAM" id="SignalP"/>
    </source>
</evidence>
<dbReference type="AlphaFoldDB" id="A0AAN5ALG4"/>
<gene>
    <name evidence="2" type="ORF">PEDI_13900</name>
</gene>
<feature type="chain" id="PRO_5042950128" description="Sensor of ECF-type sigma factor" evidence="1">
    <location>
        <begin position="28"/>
        <end position="154"/>
    </location>
</feature>
<accession>A0AAN5ALG4</accession>
<dbReference type="EMBL" id="BQKE01000001">
    <property type="protein sequence ID" value="GJM60838.1"/>
    <property type="molecule type" value="Genomic_DNA"/>
</dbReference>